<organism evidence="1 2">
    <name type="scientific">Natronomonas moolapensis (strain DSM 18674 / CECT 7526 / JCM 14361 / 8.8.11)</name>
    <dbReference type="NCBI Taxonomy" id="268739"/>
    <lineage>
        <taxon>Archaea</taxon>
        <taxon>Methanobacteriati</taxon>
        <taxon>Methanobacteriota</taxon>
        <taxon>Stenosarchaea group</taxon>
        <taxon>Halobacteria</taxon>
        <taxon>Halobacteriales</taxon>
        <taxon>Natronomonadaceae</taxon>
        <taxon>Natronomonas</taxon>
    </lineage>
</organism>
<reference evidence="1 2" key="1">
    <citation type="journal article" date="2013" name="Genome Announc.">
        <title>Genome of the haloarchaeon Natronomonas moolapensis, a neutrophilic member of a previously haloalkaliphilic genus.</title>
        <authorList>
            <person name="Dyall-Smith M.L."/>
            <person name="Pfeiffer F."/>
            <person name="Oberwinkler T."/>
            <person name="Klee K."/>
            <person name="Rampp M."/>
            <person name="Palm P."/>
            <person name="Gross K."/>
            <person name="Schuster S.C."/>
            <person name="Oesterhelt D."/>
        </authorList>
    </citation>
    <scope>NUCLEOTIDE SEQUENCE [LARGE SCALE GENOMIC DNA]</scope>
    <source>
        <strain evidence="2">DSM 18674 / JCM 14361 / 8.8.11</strain>
    </source>
</reference>
<accession>M1XRI1</accession>
<dbReference type="GO" id="GO:0009143">
    <property type="term" value="P:nucleoside triphosphate catabolic process"/>
    <property type="evidence" value="ECO:0007669"/>
    <property type="project" value="InterPro"/>
</dbReference>
<dbReference type="KEGG" id="nmo:Nmlp_2659"/>
<proteinExistence type="predicted"/>
<dbReference type="RefSeq" id="WP_015409585.1">
    <property type="nucleotide sequence ID" value="NC_020388.1"/>
</dbReference>
<dbReference type="Gene3D" id="1.10.287.1080">
    <property type="entry name" value="MazG-like"/>
    <property type="match status" value="1"/>
</dbReference>
<dbReference type="OrthoDB" id="147562at2157"/>
<dbReference type="PIRSF" id="PIRSF029826">
    <property type="entry name" value="UCP029826_pph"/>
    <property type="match status" value="1"/>
</dbReference>
<gene>
    <name evidence="1" type="ordered locus">Nmlp_2659</name>
</gene>
<name>M1XRI1_NATM8</name>
<dbReference type="eggNOG" id="arCOG01084">
    <property type="taxonomic scope" value="Archaea"/>
</dbReference>
<evidence type="ECO:0000313" key="2">
    <source>
        <dbReference type="Proteomes" id="UP000011867"/>
    </source>
</evidence>
<protein>
    <submittedName>
        <fullName evidence="1">MazG family protein</fullName>
    </submittedName>
</protein>
<evidence type="ECO:0000313" key="1">
    <source>
        <dbReference type="EMBL" id="CCQ36815.1"/>
    </source>
</evidence>
<keyword evidence="2" id="KW-1185">Reference proteome</keyword>
<dbReference type="Proteomes" id="UP000011867">
    <property type="component" value="Chromosome"/>
</dbReference>
<dbReference type="EMBL" id="HF582854">
    <property type="protein sequence ID" value="CCQ36815.1"/>
    <property type="molecule type" value="Genomic_DNA"/>
</dbReference>
<dbReference type="CDD" id="cd11537">
    <property type="entry name" value="NTP-PPase_RS21-C6_like"/>
    <property type="match status" value="1"/>
</dbReference>
<dbReference type="HOGENOM" id="CLU_110454_1_0_2"/>
<dbReference type="SUPFAM" id="SSF101386">
    <property type="entry name" value="all-alpha NTP pyrophosphatases"/>
    <property type="match status" value="1"/>
</dbReference>
<dbReference type="PANTHER" id="PTHR46523">
    <property type="entry name" value="DCTP PYROPHOSPHATASE 1"/>
    <property type="match status" value="1"/>
</dbReference>
<dbReference type="InterPro" id="IPR025984">
    <property type="entry name" value="DCTPP"/>
</dbReference>
<dbReference type="PANTHER" id="PTHR46523:SF1">
    <property type="entry name" value="DCTP PYROPHOSPHATASE 1"/>
    <property type="match status" value="1"/>
</dbReference>
<dbReference type="STRING" id="268739.Nmlp_2659"/>
<dbReference type="InterPro" id="IPR052555">
    <property type="entry name" value="dCTP_Pyrophosphatase"/>
</dbReference>
<sequence>MSIKEMHAAVREFCAKRGWDEYHAPKELAIGMTNESSELLQEFRFKDRDEQQELLADPEAREDIEDELADVLFFVLRFADMYDVELDDALASKLEKNRARFPANEYQEPSENQDK</sequence>
<dbReference type="GeneID" id="14651439"/>
<dbReference type="GO" id="GO:0047429">
    <property type="term" value="F:nucleoside triphosphate diphosphatase activity"/>
    <property type="evidence" value="ECO:0007669"/>
    <property type="project" value="InterPro"/>
</dbReference>
<dbReference type="AlphaFoldDB" id="M1XRI1"/>
<dbReference type="Pfam" id="PF12643">
    <property type="entry name" value="MazG-like"/>
    <property type="match status" value="1"/>
</dbReference>